<name>A0A1R0Y6P1_9BACL</name>
<dbReference type="OrthoDB" id="1952547at2"/>
<dbReference type="RefSeq" id="WP_076117702.1">
    <property type="nucleotide sequence ID" value="NZ_MPTC01000003.1"/>
</dbReference>
<dbReference type="Proteomes" id="UP000187439">
    <property type="component" value="Unassembled WGS sequence"/>
</dbReference>
<accession>A0A1R0Y6P1</accession>
<dbReference type="EMBL" id="MPTC01000003">
    <property type="protein sequence ID" value="OMD43033.1"/>
    <property type="molecule type" value="Genomic_DNA"/>
</dbReference>
<gene>
    <name evidence="1" type="ORF">BSK52_05910</name>
</gene>
<organism evidence="1 2">
    <name type="scientific">Paenibacillus odorifer</name>
    <dbReference type="NCBI Taxonomy" id="189426"/>
    <lineage>
        <taxon>Bacteria</taxon>
        <taxon>Bacillati</taxon>
        <taxon>Bacillota</taxon>
        <taxon>Bacilli</taxon>
        <taxon>Bacillales</taxon>
        <taxon>Paenibacillaceae</taxon>
        <taxon>Paenibacillus</taxon>
    </lineage>
</organism>
<dbReference type="InterPro" id="IPR019660">
    <property type="entry name" value="Put_sensory_transdc_reg_YbjN"/>
</dbReference>
<dbReference type="AlphaFoldDB" id="A0A1R0Y6P1"/>
<comment type="caution">
    <text evidence="1">The sequence shown here is derived from an EMBL/GenBank/DDBJ whole genome shotgun (WGS) entry which is preliminary data.</text>
</comment>
<protein>
    <recommendedName>
        <fullName evidence="3">YbjN domain-containing protein</fullName>
    </recommendedName>
</protein>
<evidence type="ECO:0000313" key="2">
    <source>
        <dbReference type="Proteomes" id="UP000187439"/>
    </source>
</evidence>
<dbReference type="Pfam" id="PF10722">
    <property type="entry name" value="YbjN"/>
    <property type="match status" value="1"/>
</dbReference>
<evidence type="ECO:0008006" key="3">
    <source>
        <dbReference type="Google" id="ProtNLM"/>
    </source>
</evidence>
<proteinExistence type="predicted"/>
<reference evidence="1 2" key="1">
    <citation type="submission" date="2016-10" db="EMBL/GenBank/DDBJ databases">
        <title>Paenibacillus species isolates.</title>
        <authorList>
            <person name="Beno S.M."/>
        </authorList>
    </citation>
    <scope>NUCLEOTIDE SEQUENCE [LARGE SCALE GENOMIC DNA]</scope>
    <source>
        <strain evidence="1 2">FSL H7-0710</strain>
    </source>
</reference>
<sequence>MNSMEQFKKGLNERGVSMEVTHSEDDLVYFRKREGLNNGGVVTIVVGFSANTNIDVRIFDIALITNPLKKEAVLNLINELNVTYRYAKFALSDDGGVFVGYSMMDQDTDITDYLFAMLSMLLEAVSDEYPKFMKLQWS</sequence>
<evidence type="ECO:0000313" key="1">
    <source>
        <dbReference type="EMBL" id="OMD43033.1"/>
    </source>
</evidence>